<proteinExistence type="predicted"/>
<comment type="caution">
    <text evidence="2">The sequence shown here is derived from an EMBL/GenBank/DDBJ whole genome shotgun (WGS) entry which is preliminary data.</text>
</comment>
<dbReference type="OrthoDB" id="392779at2759"/>
<gene>
    <name evidence="2" type="ORF">PGO_122910</name>
</gene>
<accession>A0A1Y1JPF9</accession>
<evidence type="ECO:0000313" key="2">
    <source>
        <dbReference type="EMBL" id="GAW82293.1"/>
    </source>
</evidence>
<organism evidence="2 3">
    <name type="scientific">Plasmodium gonderi</name>
    <dbReference type="NCBI Taxonomy" id="77519"/>
    <lineage>
        <taxon>Eukaryota</taxon>
        <taxon>Sar</taxon>
        <taxon>Alveolata</taxon>
        <taxon>Apicomplexa</taxon>
        <taxon>Aconoidasida</taxon>
        <taxon>Haemosporida</taxon>
        <taxon>Plasmodiidae</taxon>
        <taxon>Plasmodium</taxon>
        <taxon>Plasmodium (Plasmodium)</taxon>
    </lineage>
</organism>
<dbReference type="OMA" id="EIYIIYL"/>
<feature type="coiled-coil region" evidence="1">
    <location>
        <begin position="60"/>
        <end position="87"/>
    </location>
</feature>
<dbReference type="AlphaFoldDB" id="A0A1Y1JPF9"/>
<keyword evidence="3" id="KW-1185">Reference proteome</keyword>
<evidence type="ECO:0000313" key="3">
    <source>
        <dbReference type="Proteomes" id="UP000195521"/>
    </source>
</evidence>
<evidence type="ECO:0000256" key="1">
    <source>
        <dbReference type="SAM" id="Coils"/>
    </source>
</evidence>
<sequence length="1198" mass="143199">MKSILTGDIEEEYVYEKLRELKGLKEIRTTDLIGNYLIYFILLVNKIIEKNEQVKACAELKEEKEKNKLIKENIDKIKEKLKQSKNATILKKEVVISYNPDEKGSTVYSIEKKVHEKKSLNEIKKKNESYDTISDVEKNIHTKANNDTTNISTHDDRNNVNKKVKKCNFSTLCYDLTCGFHICISLLINNLKENKDIERKVVPQKRQDETFNFLEGDRNNSGDGKYLSGKTNLNNDNLRRDKCWGNPSQKECRHFELNLIYIALCFYHMYLINNENTNNLYVSLFLYLLSFPHFKNKEISHYICINEKVYVKYDISVSRFLFLICKTIGLICKRKRDIYSCLFFLTYSFLFLKCAHTKWDNYNEENEEKILKAKEKNTYNTYQELINIFQHLNQIFLEFNFSTVSTFLVLKSIDLHSLLLKSDIEEVKVEALAEKEAITNIHQHTLPRNQFVYVNNEGAENYSLHDHCHYYYCYYYHYCYYYYHYYYYYYFHFPDNQSSDDVLKRGKRSDAWLEDKLKKIMETTSSLFNNINECSYIFLDLHMLCVYEHLLLFSFYMIKDVHKLFNQLKKEKEKNHLKQYKYMIYRSLLEIYIIYLKYNYLNYAKRGGNYISSDTYANVCKIYISIDKTKQKIFSLLQKDCENCTIEKNFHRMEQKKNELVKKKKKNETTSCDENEEFVNRENFHRNKICIRDNKIVLENEDAESISCLQNIISVNADNVKSVPNGEPMHTFFQETTPLRLNDEIFSLVGDNNIIYKFIYEQIIRDNNFNFYKDEMVEVEEEEKKKKMDDDEGEEKLSHNSFAISGTHEKMSFSIFLRENMKQINDVMAEIFILIKEEISLRYEFPDTVSTIMTSVNTPPVVNIKIEKVHAEEFFQIFQFNRINLPHMKLDVSNVFNAEYNNLAINKLKKVYTCFSKDRNYREYEQLLQSSLKNSKSEERTACNNNSDYIHYLCYNFGETQFLFKKVKKYKKKSLEHFSLLNETTLHLDILLNSSESYFYYNFFTKSFDECMKNCMHMLRSISYPLAHITHKQYLSYKRELSLKCALLVKDIFICKKYNTLIDNIYVNEINKNKNLNFDDNISGALTCEQKKLILEIIKYYFLFLNTYEIEKETSTSSILFENEEEKNSYFDIYFYVCKTLSTVDDKMFISQALQHYQRLLNYATKNKMYNDDGYNQYMQNVCTKSIYVLRSRLLEFS</sequence>
<protein>
    <submittedName>
        <fullName evidence="2">Uncharacterized protein</fullName>
    </submittedName>
</protein>
<keyword evidence="1" id="KW-0175">Coiled coil</keyword>
<dbReference type="EMBL" id="BDQF01000013">
    <property type="protein sequence ID" value="GAW82293.1"/>
    <property type="molecule type" value="Genomic_DNA"/>
</dbReference>
<dbReference type="GeneID" id="39749030"/>
<reference evidence="3" key="1">
    <citation type="submission" date="2017-04" db="EMBL/GenBank/DDBJ databases">
        <title>Plasmodium gonderi genome.</title>
        <authorList>
            <person name="Arisue N."/>
            <person name="Honma H."/>
            <person name="Kawai S."/>
            <person name="Tougan T."/>
            <person name="Tanabe K."/>
            <person name="Horii T."/>
        </authorList>
    </citation>
    <scope>NUCLEOTIDE SEQUENCE [LARGE SCALE GENOMIC DNA]</scope>
    <source>
        <strain evidence="3">ATCC 30045</strain>
    </source>
</reference>
<dbReference type="RefSeq" id="XP_028544882.1">
    <property type="nucleotide sequence ID" value="XM_028689081.1"/>
</dbReference>
<dbReference type="Proteomes" id="UP000195521">
    <property type="component" value="Unassembled WGS sequence"/>
</dbReference>
<name>A0A1Y1JPF9_PLAGO</name>